<dbReference type="EMBL" id="AP025296">
    <property type="protein sequence ID" value="BDD01848.1"/>
    <property type="molecule type" value="Genomic_DNA"/>
</dbReference>
<geneLocation type="plasmid" evidence="13 14">
    <name>pPP4</name>
</geneLocation>
<dbReference type="RefSeq" id="WP_338399161.1">
    <property type="nucleotide sequence ID" value="NZ_AP025296.1"/>
</dbReference>
<evidence type="ECO:0000256" key="1">
    <source>
        <dbReference type="ARBA" id="ARBA00001946"/>
    </source>
</evidence>
<feature type="compositionally biased region" description="Polar residues" evidence="11">
    <location>
        <begin position="24"/>
        <end position="40"/>
    </location>
</feature>
<dbReference type="Gene3D" id="3.40.50.1000">
    <property type="entry name" value="HAD superfamily/HAD-like"/>
    <property type="match status" value="1"/>
</dbReference>
<evidence type="ECO:0000256" key="3">
    <source>
        <dbReference type="ARBA" id="ARBA00012640"/>
    </source>
</evidence>
<comment type="catalytic activity">
    <reaction evidence="10">
        <text>O-phospho-D-serine + H2O = D-serine + phosphate</text>
        <dbReference type="Rhea" id="RHEA:24873"/>
        <dbReference type="ChEBI" id="CHEBI:15377"/>
        <dbReference type="ChEBI" id="CHEBI:35247"/>
        <dbReference type="ChEBI" id="CHEBI:43474"/>
        <dbReference type="ChEBI" id="CHEBI:58680"/>
        <dbReference type="EC" id="3.1.3.3"/>
    </reaction>
</comment>
<keyword evidence="6" id="KW-0378">Hydrolase</keyword>
<dbReference type="EC" id="3.1.3.3" evidence="3"/>
<dbReference type="Proteomes" id="UP001354989">
    <property type="component" value="Plasmid pPP4"/>
</dbReference>
<organism evidence="13 14">
    <name type="scientific">Persicobacter psychrovividus</name>
    <dbReference type="NCBI Taxonomy" id="387638"/>
    <lineage>
        <taxon>Bacteria</taxon>
        <taxon>Pseudomonadati</taxon>
        <taxon>Bacteroidota</taxon>
        <taxon>Cytophagia</taxon>
        <taxon>Cytophagales</taxon>
        <taxon>Persicobacteraceae</taxon>
        <taxon>Persicobacter</taxon>
    </lineage>
</organism>
<evidence type="ECO:0000256" key="5">
    <source>
        <dbReference type="ARBA" id="ARBA00022723"/>
    </source>
</evidence>
<evidence type="ECO:0000256" key="2">
    <source>
        <dbReference type="ARBA" id="ARBA00005135"/>
    </source>
</evidence>
<dbReference type="InterPro" id="IPR023214">
    <property type="entry name" value="HAD_sf"/>
</dbReference>
<keyword evidence="8" id="KW-0718">Serine biosynthesis</keyword>
<evidence type="ECO:0000256" key="4">
    <source>
        <dbReference type="ARBA" id="ARBA00022605"/>
    </source>
</evidence>
<name>A0ABN6LFA3_9BACT</name>
<keyword evidence="7" id="KW-0460">Magnesium</keyword>
<feature type="signal peptide" evidence="12">
    <location>
        <begin position="1"/>
        <end position="20"/>
    </location>
</feature>
<keyword evidence="4" id="KW-0028">Amino-acid biosynthesis</keyword>
<protein>
    <recommendedName>
        <fullName evidence="3">phosphoserine phosphatase</fullName>
        <ecNumber evidence="3">3.1.3.3</ecNumber>
    </recommendedName>
</protein>
<dbReference type="PANTHER" id="PTHR43344">
    <property type="entry name" value="PHOSPHOSERINE PHOSPHATASE"/>
    <property type="match status" value="1"/>
</dbReference>
<evidence type="ECO:0000256" key="10">
    <source>
        <dbReference type="ARBA" id="ARBA00048523"/>
    </source>
</evidence>
<evidence type="ECO:0000256" key="8">
    <source>
        <dbReference type="ARBA" id="ARBA00023299"/>
    </source>
</evidence>
<reference evidence="13 14" key="1">
    <citation type="submission" date="2021-12" db="EMBL/GenBank/DDBJ databases">
        <title>Genome sequencing of bacteria with rrn-lacking chromosome and rrn-plasmid.</title>
        <authorList>
            <person name="Anda M."/>
            <person name="Iwasaki W."/>
        </authorList>
    </citation>
    <scope>NUCLEOTIDE SEQUENCE [LARGE SCALE GENOMIC DNA]</scope>
    <source>
        <strain evidence="13 14">NBRC 101262</strain>
        <plasmid evidence="13 14">pPP4</plasmid>
    </source>
</reference>
<evidence type="ECO:0000256" key="7">
    <source>
        <dbReference type="ARBA" id="ARBA00022842"/>
    </source>
</evidence>
<accession>A0ABN6LFA3</accession>
<keyword evidence="14" id="KW-1185">Reference proteome</keyword>
<dbReference type="PROSITE" id="PS51257">
    <property type="entry name" value="PROKAR_LIPOPROTEIN"/>
    <property type="match status" value="1"/>
</dbReference>
<evidence type="ECO:0000256" key="6">
    <source>
        <dbReference type="ARBA" id="ARBA00022801"/>
    </source>
</evidence>
<comment type="catalytic activity">
    <reaction evidence="9">
        <text>O-phospho-L-serine + H2O = L-serine + phosphate</text>
        <dbReference type="Rhea" id="RHEA:21208"/>
        <dbReference type="ChEBI" id="CHEBI:15377"/>
        <dbReference type="ChEBI" id="CHEBI:33384"/>
        <dbReference type="ChEBI" id="CHEBI:43474"/>
        <dbReference type="ChEBI" id="CHEBI:57524"/>
        <dbReference type="EC" id="3.1.3.3"/>
    </reaction>
</comment>
<dbReference type="CDD" id="cd01427">
    <property type="entry name" value="HAD_like"/>
    <property type="match status" value="1"/>
</dbReference>
<feature type="region of interest" description="Disordered" evidence="11">
    <location>
        <begin position="24"/>
        <end position="48"/>
    </location>
</feature>
<sequence>MASKLIVSAFILLLSLGFSCTPSMKENPQEQKSLQSSPSESDPLPSWREGKTKQAIMDYVASVTDPNSPHFIPVPDRIATFDNDGNLWAEKPLYFQLIFAMDKLKSLADQHPEWKKDPVMKAAIDHDTEALFKYGEKGLMKIVLASHANTTGEEFEQEVLQWIKTAKHPSLNRPYTELIYQPMVELVHFLQKHKFKTFIVSGGGLAFMRPWVEEVYGIPRDQVVGSTIKIKYDDHGEQPVIRRLPELEFIDDKAGKPEAIYKFIGRKPVFASGNSDGDLQMLRWAALGTHQSFMLLLHHTDAEREWAYDRESAVGRLNMGLTEAPMKNWTITDMKNDWKIIFPPSDSK</sequence>
<keyword evidence="12" id="KW-0732">Signal</keyword>
<gene>
    <name evidence="13" type="ORF">PEPS_41280</name>
</gene>
<evidence type="ECO:0000256" key="9">
    <source>
        <dbReference type="ARBA" id="ARBA00048138"/>
    </source>
</evidence>
<proteinExistence type="predicted"/>
<feature type="chain" id="PRO_5045633425" description="phosphoserine phosphatase" evidence="12">
    <location>
        <begin position="21"/>
        <end position="348"/>
    </location>
</feature>
<evidence type="ECO:0000256" key="12">
    <source>
        <dbReference type="SAM" id="SignalP"/>
    </source>
</evidence>
<evidence type="ECO:0000313" key="14">
    <source>
        <dbReference type="Proteomes" id="UP001354989"/>
    </source>
</evidence>
<dbReference type="PANTHER" id="PTHR43344:SF2">
    <property type="entry name" value="PHOSPHOSERINE PHOSPHATASE"/>
    <property type="match status" value="1"/>
</dbReference>
<evidence type="ECO:0000313" key="13">
    <source>
        <dbReference type="EMBL" id="BDD01848.1"/>
    </source>
</evidence>
<keyword evidence="13" id="KW-0614">Plasmid</keyword>
<dbReference type="InterPro" id="IPR050582">
    <property type="entry name" value="HAD-like_SerB"/>
</dbReference>
<comment type="cofactor">
    <cofactor evidence="1">
        <name>Mg(2+)</name>
        <dbReference type="ChEBI" id="CHEBI:18420"/>
    </cofactor>
</comment>
<dbReference type="SUPFAM" id="SSF56784">
    <property type="entry name" value="HAD-like"/>
    <property type="match status" value="1"/>
</dbReference>
<comment type="pathway">
    <text evidence="2">Amino-acid biosynthesis; L-serine biosynthesis; L-serine from 3-phospho-D-glycerate: step 3/3.</text>
</comment>
<dbReference type="Pfam" id="PF12710">
    <property type="entry name" value="HAD"/>
    <property type="match status" value="1"/>
</dbReference>
<keyword evidence="5" id="KW-0479">Metal-binding</keyword>
<dbReference type="InterPro" id="IPR036412">
    <property type="entry name" value="HAD-like_sf"/>
</dbReference>
<evidence type="ECO:0000256" key="11">
    <source>
        <dbReference type="SAM" id="MobiDB-lite"/>
    </source>
</evidence>